<evidence type="ECO:0000313" key="2">
    <source>
        <dbReference type="Proteomes" id="UP000663836"/>
    </source>
</evidence>
<dbReference type="Gene3D" id="3.90.176.10">
    <property type="entry name" value="Toxin ADP-ribosyltransferase, Chain A, domain 1"/>
    <property type="match status" value="1"/>
</dbReference>
<accession>A0A819XQ45</accession>
<evidence type="ECO:0000313" key="1">
    <source>
        <dbReference type="EMBL" id="CAF4144938.1"/>
    </source>
</evidence>
<dbReference type="EMBL" id="CAJOBD010009968">
    <property type="protein sequence ID" value="CAF4144938.1"/>
    <property type="molecule type" value="Genomic_DNA"/>
</dbReference>
<sequence length="191" mass="22044">MDDLVALDLTMLAKELFPGKDYQLEQFIIVYFGQNGSLEQHYLSQLQRFVHATLPISVLEPKTNWSTYSLTTSENKSDFFCFQILLEILFRGQTMIVHELNNIKKNIDGLLSMNAFISSTVDRQITLLYVGDGTNSQGESVLFEITIDKNLKTKYTFADISNKSHFHEEQEYLLTIGTIFRIESIRKENKI</sequence>
<dbReference type="AlphaFoldDB" id="A0A819XQ45"/>
<comment type="caution">
    <text evidence="1">The sequence shown here is derived from an EMBL/GenBank/DDBJ whole genome shotgun (WGS) entry which is preliminary data.</text>
</comment>
<proteinExistence type="predicted"/>
<organism evidence="1 2">
    <name type="scientific">Rotaria sordida</name>
    <dbReference type="NCBI Taxonomy" id="392033"/>
    <lineage>
        <taxon>Eukaryota</taxon>
        <taxon>Metazoa</taxon>
        <taxon>Spiralia</taxon>
        <taxon>Gnathifera</taxon>
        <taxon>Rotifera</taxon>
        <taxon>Eurotatoria</taxon>
        <taxon>Bdelloidea</taxon>
        <taxon>Philodinida</taxon>
        <taxon>Philodinidae</taxon>
        <taxon>Rotaria</taxon>
    </lineage>
</organism>
<reference evidence="1" key="1">
    <citation type="submission" date="2021-02" db="EMBL/GenBank/DDBJ databases">
        <authorList>
            <person name="Nowell W R."/>
        </authorList>
    </citation>
    <scope>NUCLEOTIDE SEQUENCE</scope>
</reference>
<name>A0A819XQ45_9BILA</name>
<dbReference type="Proteomes" id="UP000663836">
    <property type="component" value="Unassembled WGS sequence"/>
</dbReference>
<gene>
    <name evidence="1" type="ORF">JBS370_LOCUS33685</name>
</gene>
<dbReference type="SUPFAM" id="SSF56399">
    <property type="entry name" value="ADP-ribosylation"/>
    <property type="match status" value="1"/>
</dbReference>
<protein>
    <submittedName>
        <fullName evidence="1">Uncharacterized protein</fullName>
    </submittedName>
</protein>